<dbReference type="Proteomes" id="UP001610444">
    <property type="component" value="Unassembled WGS sequence"/>
</dbReference>
<dbReference type="GeneID" id="98160084"/>
<dbReference type="RefSeq" id="XP_070901728.1">
    <property type="nucleotide sequence ID" value="XM_071044920.1"/>
</dbReference>
<comment type="caution">
    <text evidence="2">The sequence shown here is derived from an EMBL/GenBank/DDBJ whole genome shotgun (WGS) entry which is preliminary data.</text>
</comment>
<accession>A0ABR4KV06</accession>
<keyword evidence="3" id="KW-1185">Reference proteome</keyword>
<sequence length="166" mass="17659">MNGPLPSTRAFISDIPSLPTDSKIRFLGCVKTYHIPSGRLILEHNYPRATKKSQSQQKREIPSIAVDVNAVLETVTWEQLCVGAWVTVLGYVRRGSSAAGAASTAGDGGKGGSTSMSTSALASPLSEPDLVSVDAVVILPAGAVDLGEYERILYDAQDVERMRRIG</sequence>
<organism evidence="2 3">
    <name type="scientific">Aspergillus pseudodeflectus</name>
    <dbReference type="NCBI Taxonomy" id="176178"/>
    <lineage>
        <taxon>Eukaryota</taxon>
        <taxon>Fungi</taxon>
        <taxon>Dikarya</taxon>
        <taxon>Ascomycota</taxon>
        <taxon>Pezizomycotina</taxon>
        <taxon>Eurotiomycetes</taxon>
        <taxon>Eurotiomycetidae</taxon>
        <taxon>Eurotiales</taxon>
        <taxon>Aspergillaceae</taxon>
        <taxon>Aspergillus</taxon>
        <taxon>Aspergillus subgen. Nidulantes</taxon>
    </lineage>
</organism>
<reference evidence="2 3" key="1">
    <citation type="submission" date="2024-07" db="EMBL/GenBank/DDBJ databases">
        <title>Section-level genome sequencing and comparative genomics of Aspergillus sections Usti and Cavernicolus.</title>
        <authorList>
            <consortium name="Lawrence Berkeley National Laboratory"/>
            <person name="Nybo J.L."/>
            <person name="Vesth T.C."/>
            <person name="Theobald S."/>
            <person name="Frisvad J.C."/>
            <person name="Larsen T.O."/>
            <person name="Kjaerboelling I."/>
            <person name="Rothschild-Mancinelli K."/>
            <person name="Lyhne E.K."/>
            <person name="Kogle M.E."/>
            <person name="Barry K."/>
            <person name="Clum A."/>
            <person name="Na H."/>
            <person name="Ledsgaard L."/>
            <person name="Lin J."/>
            <person name="Lipzen A."/>
            <person name="Kuo A."/>
            <person name="Riley R."/>
            <person name="Mondo S."/>
            <person name="LaButti K."/>
            <person name="Haridas S."/>
            <person name="Pangalinan J."/>
            <person name="Salamov A.A."/>
            <person name="Simmons B.A."/>
            <person name="Magnuson J.K."/>
            <person name="Chen J."/>
            <person name="Drula E."/>
            <person name="Henrissat B."/>
            <person name="Wiebenga A."/>
            <person name="Lubbers R.J."/>
            <person name="Gomes A.C."/>
            <person name="Macurrencykelacurrency M.R."/>
            <person name="Stajich J."/>
            <person name="Grigoriev I.V."/>
            <person name="Mortensen U.H."/>
            <person name="De vries R.P."/>
            <person name="Baker S.E."/>
            <person name="Andersen M.R."/>
        </authorList>
    </citation>
    <scope>NUCLEOTIDE SEQUENCE [LARGE SCALE GENOMIC DNA]</scope>
    <source>
        <strain evidence="2 3">CBS 756.74</strain>
    </source>
</reference>
<dbReference type="InterPro" id="IPR012340">
    <property type="entry name" value="NA-bd_OB-fold"/>
</dbReference>
<evidence type="ECO:0000313" key="2">
    <source>
        <dbReference type="EMBL" id="KAL2855072.1"/>
    </source>
</evidence>
<proteinExistence type="predicted"/>
<evidence type="ECO:0000313" key="3">
    <source>
        <dbReference type="Proteomes" id="UP001610444"/>
    </source>
</evidence>
<evidence type="ECO:0000256" key="1">
    <source>
        <dbReference type="SAM" id="MobiDB-lite"/>
    </source>
</evidence>
<name>A0ABR4KV06_9EURO</name>
<feature type="region of interest" description="Disordered" evidence="1">
    <location>
        <begin position="99"/>
        <end position="120"/>
    </location>
</feature>
<dbReference type="Pfam" id="PF12658">
    <property type="entry name" value="Ten1"/>
    <property type="match status" value="1"/>
</dbReference>
<protein>
    <submittedName>
        <fullName evidence="2">CST complex subunit Ten1</fullName>
    </submittedName>
</protein>
<dbReference type="InterPro" id="IPR024222">
    <property type="entry name" value="Ten1_fungal"/>
</dbReference>
<dbReference type="EMBL" id="JBFXLR010000010">
    <property type="protein sequence ID" value="KAL2855072.1"/>
    <property type="molecule type" value="Genomic_DNA"/>
</dbReference>
<gene>
    <name evidence="2" type="ORF">BJX68DRAFT_264219</name>
</gene>
<dbReference type="Gene3D" id="2.40.50.140">
    <property type="entry name" value="Nucleic acid-binding proteins"/>
    <property type="match status" value="1"/>
</dbReference>